<dbReference type="InterPro" id="IPR010985">
    <property type="entry name" value="Ribbon_hlx_hlx"/>
</dbReference>
<dbReference type="RefSeq" id="WP_343816320.1">
    <property type="nucleotide sequence ID" value="NZ_BAAADS010000025.1"/>
</dbReference>
<dbReference type="Proteomes" id="UP001500866">
    <property type="component" value="Unassembled WGS sequence"/>
</dbReference>
<dbReference type="Gene3D" id="1.10.1220.10">
    <property type="entry name" value="Met repressor-like"/>
    <property type="match status" value="1"/>
</dbReference>
<keyword evidence="2" id="KW-1185">Reference proteome</keyword>
<dbReference type="SUPFAM" id="SSF47598">
    <property type="entry name" value="Ribbon-helix-helix"/>
    <property type="match status" value="1"/>
</dbReference>
<name>A0ABN1GNW5_9BACI</name>
<dbReference type="EMBL" id="BAAADS010000025">
    <property type="protein sequence ID" value="GAA0615399.1"/>
    <property type="molecule type" value="Genomic_DNA"/>
</dbReference>
<gene>
    <name evidence="1" type="ORF">GCM10009001_35870</name>
</gene>
<accession>A0ABN1GNW5</accession>
<organism evidence="1 2">
    <name type="scientific">Virgibacillus siamensis</name>
    <dbReference type="NCBI Taxonomy" id="480071"/>
    <lineage>
        <taxon>Bacteria</taxon>
        <taxon>Bacillati</taxon>
        <taxon>Bacillota</taxon>
        <taxon>Bacilli</taxon>
        <taxon>Bacillales</taxon>
        <taxon>Bacillaceae</taxon>
        <taxon>Virgibacillus</taxon>
    </lineage>
</organism>
<sequence length="54" mass="6347">MAADKKTYEDKQIRIDPTLHRELKILALQKEQSLKQIADDAIAMYLRYEKSHTS</sequence>
<evidence type="ECO:0000313" key="2">
    <source>
        <dbReference type="Proteomes" id="UP001500866"/>
    </source>
</evidence>
<protein>
    <submittedName>
        <fullName evidence="1">Uncharacterized protein</fullName>
    </submittedName>
</protein>
<dbReference type="InterPro" id="IPR013321">
    <property type="entry name" value="Arc_rbn_hlx_hlx"/>
</dbReference>
<evidence type="ECO:0000313" key="1">
    <source>
        <dbReference type="EMBL" id="GAA0615399.1"/>
    </source>
</evidence>
<proteinExistence type="predicted"/>
<reference evidence="1 2" key="1">
    <citation type="journal article" date="2019" name="Int. J. Syst. Evol. Microbiol.">
        <title>The Global Catalogue of Microorganisms (GCM) 10K type strain sequencing project: providing services to taxonomists for standard genome sequencing and annotation.</title>
        <authorList>
            <consortium name="The Broad Institute Genomics Platform"/>
            <consortium name="The Broad Institute Genome Sequencing Center for Infectious Disease"/>
            <person name="Wu L."/>
            <person name="Ma J."/>
        </authorList>
    </citation>
    <scope>NUCLEOTIDE SEQUENCE [LARGE SCALE GENOMIC DNA]</scope>
    <source>
        <strain evidence="1 2">JCM 15395</strain>
    </source>
</reference>
<comment type="caution">
    <text evidence="1">The sequence shown here is derived from an EMBL/GenBank/DDBJ whole genome shotgun (WGS) entry which is preliminary data.</text>
</comment>